<keyword evidence="5" id="KW-0418">Kinase</keyword>
<feature type="compositionally biased region" description="Polar residues" evidence="6">
    <location>
        <begin position="1"/>
        <end position="17"/>
    </location>
</feature>
<evidence type="ECO:0000256" key="1">
    <source>
        <dbReference type="ARBA" id="ARBA00012513"/>
    </source>
</evidence>
<dbReference type="PANTHER" id="PTHR11909">
    <property type="entry name" value="CASEIN KINASE-RELATED"/>
    <property type="match status" value="1"/>
</dbReference>
<evidence type="ECO:0000259" key="7">
    <source>
        <dbReference type="PROSITE" id="PS50011"/>
    </source>
</evidence>
<keyword evidence="3 4" id="KW-0067">ATP-binding</keyword>
<dbReference type="PROSITE" id="PS00108">
    <property type="entry name" value="PROTEIN_KINASE_ST"/>
    <property type="match status" value="1"/>
</dbReference>
<feature type="domain" description="Protein kinase" evidence="7">
    <location>
        <begin position="40"/>
        <end position="320"/>
    </location>
</feature>
<dbReference type="AlphaFoldDB" id="A0A7S1PHK3"/>
<dbReference type="InterPro" id="IPR008271">
    <property type="entry name" value="Ser/Thr_kinase_AS"/>
</dbReference>
<dbReference type="SMART" id="SM00220">
    <property type="entry name" value="S_TKc"/>
    <property type="match status" value="1"/>
</dbReference>
<sequence length="396" mass="45378">MSTQVANAVPSTSAQVASSSSSSSSNNGANKKQVMIGNRFILTRKLGSGSFGYVYEAIDTSNQEKLACKIEKPMTRHPQLLREARIIRILNMSSRCLGVPKLKWKGEVMLDISQELRGKCAVMMMQLLGKSLEQMFNKCGRRFSLKTVLMIGDQLLKRIDFLHSKSIIHRDIKPDNFLVGTGSKAHLIYVVDFGLSKQYRDPHTHQHIPYRDNKSLTGTARYASVNNHLGIECSRRDDLETLAYVLLYFLRGKLPWQGLAARTKQEKYNRICERKTRISVKELCAGYPDEFVLYLNYVHKLGFEETPDIQYLRKLFRSLFVRERMDMDYRYDWVELDLQAQSEKGGGTSSKLTRNPTTDREARLGHIRQLRGTDFVDSSTRRIASPLKSKQNLHSR</sequence>
<dbReference type="FunFam" id="1.10.510.10:FF:000596">
    <property type="entry name" value="CK1 family protein kinase"/>
    <property type="match status" value="1"/>
</dbReference>
<keyword evidence="5" id="KW-0723">Serine/threonine-protein kinase</keyword>
<evidence type="ECO:0000256" key="4">
    <source>
        <dbReference type="PROSITE-ProRule" id="PRU10141"/>
    </source>
</evidence>
<dbReference type="InterPro" id="IPR050235">
    <property type="entry name" value="CK1_Ser-Thr_kinase"/>
</dbReference>
<dbReference type="GO" id="GO:0005524">
    <property type="term" value="F:ATP binding"/>
    <property type="evidence" value="ECO:0007669"/>
    <property type="project" value="UniProtKB-UniRule"/>
</dbReference>
<dbReference type="PROSITE" id="PS00107">
    <property type="entry name" value="PROTEIN_KINASE_ATP"/>
    <property type="match status" value="1"/>
</dbReference>
<name>A0A7S1PHK3_9EUKA</name>
<gene>
    <name evidence="8" type="ORF">PCOS0759_LOCUS4853</name>
</gene>
<organism evidence="8">
    <name type="scientific">Percolomonas cosmopolitus</name>
    <dbReference type="NCBI Taxonomy" id="63605"/>
    <lineage>
        <taxon>Eukaryota</taxon>
        <taxon>Discoba</taxon>
        <taxon>Heterolobosea</taxon>
        <taxon>Tetramitia</taxon>
        <taxon>Eutetramitia</taxon>
        <taxon>Percolomonadidae</taxon>
        <taxon>Percolomonas</taxon>
    </lineage>
</organism>
<proteinExistence type="inferred from homology"/>
<dbReference type="GO" id="GO:0004674">
    <property type="term" value="F:protein serine/threonine kinase activity"/>
    <property type="evidence" value="ECO:0007669"/>
    <property type="project" value="UniProtKB-KW"/>
</dbReference>
<dbReference type="Gene3D" id="1.10.510.10">
    <property type="entry name" value="Transferase(Phosphotransferase) domain 1"/>
    <property type="match status" value="1"/>
</dbReference>
<dbReference type="EMBL" id="HBGD01005857">
    <property type="protein sequence ID" value="CAD9081613.1"/>
    <property type="molecule type" value="Transcribed_RNA"/>
</dbReference>
<dbReference type="EC" id="2.7.11.1" evidence="1"/>
<dbReference type="PROSITE" id="PS50011">
    <property type="entry name" value="PROTEIN_KINASE_DOM"/>
    <property type="match status" value="1"/>
</dbReference>
<evidence type="ECO:0000256" key="6">
    <source>
        <dbReference type="SAM" id="MobiDB-lite"/>
    </source>
</evidence>
<protein>
    <recommendedName>
        <fullName evidence="1">non-specific serine/threonine protein kinase</fullName>
        <ecNumber evidence="1">2.7.11.1</ecNumber>
    </recommendedName>
</protein>
<feature type="region of interest" description="Disordered" evidence="6">
    <location>
        <begin position="1"/>
        <end position="30"/>
    </location>
</feature>
<dbReference type="Pfam" id="PF00069">
    <property type="entry name" value="Pkinase"/>
    <property type="match status" value="1"/>
</dbReference>
<dbReference type="SUPFAM" id="SSF56112">
    <property type="entry name" value="Protein kinase-like (PK-like)"/>
    <property type="match status" value="1"/>
</dbReference>
<feature type="region of interest" description="Disordered" evidence="6">
    <location>
        <begin position="343"/>
        <end position="364"/>
    </location>
</feature>
<dbReference type="InterPro" id="IPR000719">
    <property type="entry name" value="Prot_kinase_dom"/>
</dbReference>
<evidence type="ECO:0000313" key="8">
    <source>
        <dbReference type="EMBL" id="CAD9081613.1"/>
    </source>
</evidence>
<evidence type="ECO:0000256" key="5">
    <source>
        <dbReference type="RuleBase" id="RU000304"/>
    </source>
</evidence>
<comment type="similarity">
    <text evidence="5">Belongs to the protein kinase superfamily.</text>
</comment>
<reference evidence="8" key="1">
    <citation type="submission" date="2021-01" db="EMBL/GenBank/DDBJ databases">
        <authorList>
            <person name="Corre E."/>
            <person name="Pelletier E."/>
            <person name="Niang G."/>
            <person name="Scheremetjew M."/>
            <person name="Finn R."/>
            <person name="Kale V."/>
            <person name="Holt S."/>
            <person name="Cochrane G."/>
            <person name="Meng A."/>
            <person name="Brown T."/>
            <person name="Cohen L."/>
        </authorList>
    </citation>
    <scope>NUCLEOTIDE SEQUENCE</scope>
    <source>
        <strain evidence="8">WS</strain>
    </source>
</reference>
<keyword evidence="2 4" id="KW-0547">Nucleotide-binding</keyword>
<dbReference type="CDD" id="cd14016">
    <property type="entry name" value="STKc_CK1"/>
    <property type="match status" value="1"/>
</dbReference>
<evidence type="ECO:0000256" key="2">
    <source>
        <dbReference type="ARBA" id="ARBA00022741"/>
    </source>
</evidence>
<accession>A0A7S1PHK3</accession>
<feature type="binding site" evidence="4">
    <location>
        <position position="69"/>
    </location>
    <ligand>
        <name>ATP</name>
        <dbReference type="ChEBI" id="CHEBI:30616"/>
    </ligand>
</feature>
<evidence type="ECO:0000256" key="3">
    <source>
        <dbReference type="ARBA" id="ARBA00022840"/>
    </source>
</evidence>
<keyword evidence="5" id="KW-0808">Transferase</keyword>
<dbReference type="InterPro" id="IPR011009">
    <property type="entry name" value="Kinase-like_dom_sf"/>
</dbReference>
<dbReference type="InterPro" id="IPR017441">
    <property type="entry name" value="Protein_kinase_ATP_BS"/>
</dbReference>